<sequence length="126" mass="13745">MALFRAYADPYKEVEQPFQQLMSWALPKKLSSDSIIKRAAGAEGVTGYLKALLPSQAPQLIGFQYKRRTYAPMVIENIGEPLNSPVASNGYYTELLVPMTIATLTALDRDDIQRIAAPGTDVGPAA</sequence>
<dbReference type="KEGG" id="cbw:RR42_m1446"/>
<keyword evidence="2" id="KW-1185">Reference proteome</keyword>
<name>A0A0C4Y1C4_9BURK</name>
<protein>
    <submittedName>
        <fullName evidence="1">Uncharacterized protein</fullName>
    </submittedName>
</protein>
<gene>
    <name evidence="1" type="ORF">RR42_m1446</name>
</gene>
<reference evidence="1 2" key="1">
    <citation type="journal article" date="2015" name="Genome Announc.">
        <title>Complete Genome Sequence of Cupriavidus basilensis 4G11, Isolated from the Oak Ridge Field Research Center Site.</title>
        <authorList>
            <person name="Ray J."/>
            <person name="Waters R.J."/>
            <person name="Skerker J.M."/>
            <person name="Kuehl J.V."/>
            <person name="Price M.N."/>
            <person name="Huang J."/>
            <person name="Chakraborty R."/>
            <person name="Arkin A.P."/>
            <person name="Deutschbauer A."/>
        </authorList>
    </citation>
    <scope>NUCLEOTIDE SEQUENCE [LARGE SCALE GENOMIC DNA]</scope>
    <source>
        <strain evidence="1">4G11</strain>
    </source>
</reference>
<dbReference type="EMBL" id="CP010536">
    <property type="protein sequence ID" value="AJG18847.1"/>
    <property type="molecule type" value="Genomic_DNA"/>
</dbReference>
<evidence type="ECO:0000313" key="1">
    <source>
        <dbReference type="EMBL" id="AJG18847.1"/>
    </source>
</evidence>
<dbReference type="Proteomes" id="UP000031843">
    <property type="component" value="Chromosome main"/>
</dbReference>
<accession>A0A0C4Y1C4</accession>
<proteinExistence type="predicted"/>
<dbReference type="AlphaFoldDB" id="A0A0C4Y1C4"/>
<organism evidence="1 2">
    <name type="scientific">Cupriavidus basilensis</name>
    <dbReference type="NCBI Taxonomy" id="68895"/>
    <lineage>
        <taxon>Bacteria</taxon>
        <taxon>Pseudomonadati</taxon>
        <taxon>Pseudomonadota</taxon>
        <taxon>Betaproteobacteria</taxon>
        <taxon>Burkholderiales</taxon>
        <taxon>Burkholderiaceae</taxon>
        <taxon>Cupriavidus</taxon>
    </lineage>
</organism>
<evidence type="ECO:0000313" key="2">
    <source>
        <dbReference type="Proteomes" id="UP000031843"/>
    </source>
</evidence>